<gene>
    <name evidence="1" type="ORF">ColLi_06630</name>
</gene>
<dbReference type="Proteomes" id="UP001055172">
    <property type="component" value="Unassembled WGS sequence"/>
</dbReference>
<name>A0AA37GNQ8_9PEZI</name>
<comment type="caution">
    <text evidence="1">The sequence shown here is derived from an EMBL/GenBank/DDBJ whole genome shotgun (WGS) entry which is preliminary data.</text>
</comment>
<protein>
    <submittedName>
        <fullName evidence="1">Uncharacterized protein</fullName>
    </submittedName>
</protein>
<evidence type="ECO:0000313" key="1">
    <source>
        <dbReference type="EMBL" id="GJC83792.1"/>
    </source>
</evidence>
<reference evidence="1 2" key="1">
    <citation type="submission" date="2021-07" db="EMBL/GenBank/DDBJ databases">
        <title>Genome data of Colletotrichum spaethianum.</title>
        <authorList>
            <person name="Utami Y.D."/>
            <person name="Hiruma K."/>
        </authorList>
    </citation>
    <scope>NUCLEOTIDE SEQUENCE [LARGE SCALE GENOMIC DNA]</scope>
    <source>
        <strain evidence="1 2">MAFF 242679</strain>
    </source>
</reference>
<evidence type="ECO:0000313" key="2">
    <source>
        <dbReference type="Proteomes" id="UP001055172"/>
    </source>
</evidence>
<dbReference type="AlphaFoldDB" id="A0AA37GNQ8"/>
<accession>A0AA37GNQ8</accession>
<keyword evidence="2" id="KW-1185">Reference proteome</keyword>
<sequence>MLLNAGTFPTLRETSIEPMQEKIDLALVTMIISCYAQIVALFEEIFSHIRNRLESLVSDPIEPIDGLKFGAFPIGDGHLQGLIFFQIITSLLLKAEGLLGFPSPDVPPAMTDSRTELLSSDQSRLLRDQLTSRDGDHISRPTKLRSDVEHMQTILALARVA</sequence>
<dbReference type="EMBL" id="BPPX01000012">
    <property type="protein sequence ID" value="GJC83792.1"/>
    <property type="molecule type" value="Genomic_DNA"/>
</dbReference>
<proteinExistence type="predicted"/>
<organism evidence="1 2">
    <name type="scientific">Colletotrichum liriopes</name>
    <dbReference type="NCBI Taxonomy" id="708192"/>
    <lineage>
        <taxon>Eukaryota</taxon>
        <taxon>Fungi</taxon>
        <taxon>Dikarya</taxon>
        <taxon>Ascomycota</taxon>
        <taxon>Pezizomycotina</taxon>
        <taxon>Sordariomycetes</taxon>
        <taxon>Hypocreomycetidae</taxon>
        <taxon>Glomerellales</taxon>
        <taxon>Glomerellaceae</taxon>
        <taxon>Colletotrichum</taxon>
        <taxon>Colletotrichum spaethianum species complex</taxon>
    </lineage>
</organism>